<keyword evidence="5" id="KW-1185">Reference proteome</keyword>
<gene>
    <name evidence="4" type="ORF">D2E24_1085</name>
</gene>
<dbReference type="InterPro" id="IPR007560">
    <property type="entry name" value="Restrct_endonuc_IV_Mrr"/>
</dbReference>
<dbReference type="AlphaFoldDB" id="A0A430FU63"/>
<dbReference type="EMBL" id="QXGK01000009">
    <property type="protein sequence ID" value="RSX56540.1"/>
    <property type="molecule type" value="Genomic_DNA"/>
</dbReference>
<protein>
    <submittedName>
        <fullName evidence="4">Restriction endonuclease</fullName>
    </submittedName>
</protein>
<evidence type="ECO:0000259" key="2">
    <source>
        <dbReference type="Pfam" id="PF04471"/>
    </source>
</evidence>
<proteinExistence type="predicted"/>
<dbReference type="InterPro" id="IPR011335">
    <property type="entry name" value="Restrct_endonuc-II-like"/>
</dbReference>
<dbReference type="InterPro" id="IPR052906">
    <property type="entry name" value="Type_IV_Methyl-Rstrct_Enzyme"/>
</dbReference>
<keyword evidence="4" id="KW-0378">Hydrolase</keyword>
<dbReference type="RefSeq" id="WP_125968340.1">
    <property type="nucleotide sequence ID" value="NZ_QXGK01000009.1"/>
</dbReference>
<organism evidence="4 5">
    <name type="scientific">Bifidobacterium samirii</name>
    <dbReference type="NCBI Taxonomy" id="2306974"/>
    <lineage>
        <taxon>Bacteria</taxon>
        <taxon>Bacillati</taxon>
        <taxon>Actinomycetota</taxon>
        <taxon>Actinomycetes</taxon>
        <taxon>Bifidobacteriales</taxon>
        <taxon>Bifidobacteriaceae</taxon>
        <taxon>Bifidobacterium</taxon>
    </lineage>
</organism>
<dbReference type="SUPFAM" id="SSF52980">
    <property type="entry name" value="Restriction endonuclease-like"/>
    <property type="match status" value="1"/>
</dbReference>
<keyword evidence="4" id="KW-0255">Endonuclease</keyword>
<dbReference type="Pfam" id="PF04471">
    <property type="entry name" value="Mrr_cat"/>
    <property type="match status" value="1"/>
</dbReference>
<dbReference type="PANTHER" id="PTHR30015">
    <property type="entry name" value="MRR RESTRICTION SYSTEM PROTEIN"/>
    <property type="match status" value="1"/>
</dbReference>
<dbReference type="GO" id="GO:0009307">
    <property type="term" value="P:DNA restriction-modification system"/>
    <property type="evidence" value="ECO:0007669"/>
    <property type="project" value="InterPro"/>
</dbReference>
<evidence type="ECO:0000259" key="3">
    <source>
        <dbReference type="Pfam" id="PF14338"/>
    </source>
</evidence>
<reference evidence="4 5" key="1">
    <citation type="submission" date="2018-09" db="EMBL/GenBank/DDBJ databases">
        <title>Characterization of the phylogenetic diversity of five novel species belonging to the genus Bifidobacterium.</title>
        <authorList>
            <person name="Lugli G.A."/>
            <person name="Duranti S."/>
            <person name="Milani C."/>
        </authorList>
    </citation>
    <scope>NUCLEOTIDE SEQUENCE [LARGE SCALE GENOMIC DNA]</scope>
    <source>
        <strain evidence="4 5">2033B</strain>
    </source>
</reference>
<dbReference type="Gene3D" id="3.40.1350.10">
    <property type="match status" value="1"/>
</dbReference>
<dbReference type="InterPro" id="IPR011856">
    <property type="entry name" value="tRNA_endonuc-like_dom_sf"/>
</dbReference>
<accession>A0A430FU63</accession>
<keyword evidence="4" id="KW-0540">Nuclease</keyword>
<dbReference type="InterPro" id="IPR025745">
    <property type="entry name" value="Mrr-like_N_dom"/>
</dbReference>
<feature type="domain" description="Restriction endonuclease type IV Mrr" evidence="2">
    <location>
        <begin position="166"/>
        <end position="290"/>
    </location>
</feature>
<dbReference type="GO" id="GO:0015666">
    <property type="term" value="F:restriction endodeoxyribonuclease activity"/>
    <property type="evidence" value="ECO:0007669"/>
    <property type="project" value="TreeGrafter"/>
</dbReference>
<dbReference type="Pfam" id="PF14338">
    <property type="entry name" value="Mrr_N"/>
    <property type="match status" value="1"/>
</dbReference>
<comment type="caution">
    <text evidence="4">The sequence shown here is derived from an EMBL/GenBank/DDBJ whole genome shotgun (WGS) entry which is preliminary data.</text>
</comment>
<evidence type="ECO:0000313" key="4">
    <source>
        <dbReference type="EMBL" id="RSX56540.1"/>
    </source>
</evidence>
<sequence length="316" mass="35223">MTMPTWDQTMFPILQELADGSVKDSRHLRLVVMEAFDMTADERNEMLKSGQSRIVNRVGWGITDLRKAELIENGEKRGTYRITEAGRNFLNQHAKGFNRIELATVDAFNAWKNNYLKKGKASESVRDALPNPAQDTEESTPEDLMESASAQLNEALAVELLDLILSNDPYFFERLVTRLVLALGYGDLSRRSGEVTRASGDGGIDGVVRLDRLGLDSVYIQAKRWDRDHVVGRPDIQGFVGALVGNGASKGVFITTSRFSKEARTYAEESMRSSHVSVVLVDGMTLANLMIEYNVGVSVKTVYEIKAVDNDFFDNE</sequence>
<feature type="compositionally biased region" description="Acidic residues" evidence="1">
    <location>
        <begin position="135"/>
        <end position="145"/>
    </location>
</feature>
<feature type="region of interest" description="Disordered" evidence="1">
    <location>
        <begin position="122"/>
        <end position="145"/>
    </location>
</feature>
<name>A0A430FU63_9BIFI</name>
<evidence type="ECO:0000256" key="1">
    <source>
        <dbReference type="SAM" id="MobiDB-lite"/>
    </source>
</evidence>
<dbReference type="OrthoDB" id="9803736at2"/>
<evidence type="ECO:0000313" key="5">
    <source>
        <dbReference type="Proteomes" id="UP000287470"/>
    </source>
</evidence>
<dbReference type="GO" id="GO:0003677">
    <property type="term" value="F:DNA binding"/>
    <property type="evidence" value="ECO:0007669"/>
    <property type="project" value="InterPro"/>
</dbReference>
<dbReference type="Proteomes" id="UP000287470">
    <property type="component" value="Unassembled WGS sequence"/>
</dbReference>
<feature type="domain" description="Restriction system protein Mrr-like N-terminal" evidence="3">
    <location>
        <begin position="6"/>
        <end position="91"/>
    </location>
</feature>
<dbReference type="PANTHER" id="PTHR30015:SF7">
    <property type="entry name" value="TYPE IV METHYL-DIRECTED RESTRICTION ENZYME ECOKMRR"/>
    <property type="match status" value="1"/>
</dbReference>